<protein>
    <recommendedName>
        <fullName evidence="3">Paraquat-inducible protein A</fullName>
    </recommendedName>
</protein>
<dbReference type="Pfam" id="PF04403">
    <property type="entry name" value="PqiA"/>
    <property type="match status" value="1"/>
</dbReference>
<dbReference type="EMBL" id="CT573071">
    <property type="protein sequence ID" value="CAJ74036.1"/>
    <property type="molecule type" value="Genomic_DNA"/>
</dbReference>
<keyword evidence="1" id="KW-1133">Transmembrane helix</keyword>
<evidence type="ECO:0000256" key="1">
    <source>
        <dbReference type="SAM" id="Phobius"/>
    </source>
</evidence>
<dbReference type="PANTHER" id="PTHR34730:SF1">
    <property type="entry name" value="PARAQUAT-INDUCIBLE PROTEIN A"/>
    <property type="match status" value="1"/>
</dbReference>
<keyword evidence="1" id="KW-0472">Membrane</keyword>
<name>Q1Q1Z3_KUEST</name>
<gene>
    <name evidence="2" type="ORF">kuste3276</name>
</gene>
<organism evidence="2">
    <name type="scientific">Kuenenia stuttgartiensis</name>
    <dbReference type="NCBI Taxonomy" id="174633"/>
    <lineage>
        <taxon>Bacteria</taxon>
        <taxon>Pseudomonadati</taxon>
        <taxon>Planctomycetota</taxon>
        <taxon>Candidatus Brocadiia</taxon>
        <taxon>Candidatus Brocadiales</taxon>
        <taxon>Candidatus Brocadiaceae</taxon>
        <taxon>Candidatus Kuenenia</taxon>
    </lineage>
</organism>
<proteinExistence type="predicted"/>
<dbReference type="AlphaFoldDB" id="Q1Q1Z3"/>
<feature type="transmembrane region" description="Helical" evidence="1">
    <location>
        <begin position="146"/>
        <end position="165"/>
    </location>
</feature>
<dbReference type="InterPro" id="IPR007498">
    <property type="entry name" value="PqiA-like"/>
</dbReference>
<evidence type="ECO:0008006" key="3">
    <source>
        <dbReference type="Google" id="ProtNLM"/>
    </source>
</evidence>
<keyword evidence="1" id="KW-0812">Transmembrane</keyword>
<dbReference type="PANTHER" id="PTHR34730">
    <property type="entry name" value="UNNAMED PRODUCT"/>
    <property type="match status" value="1"/>
</dbReference>
<feature type="transmembrane region" description="Helical" evidence="1">
    <location>
        <begin position="72"/>
        <end position="97"/>
    </location>
</feature>
<reference evidence="2" key="2">
    <citation type="submission" date="2006-01" db="EMBL/GenBank/DDBJ databases">
        <authorList>
            <person name="Genoscope"/>
        </authorList>
    </citation>
    <scope>NUCLEOTIDE SEQUENCE</scope>
</reference>
<sequence>MFNVHPYIMPQKKSIYSIKPYRWDIPVMVVVALGLLIAGLNLPTLKLAKVIFFTNTYSIWDGVWELWKSNHIGLAVIIFFFSIVFPCVKLIGLLFVWFVPLEPEGRKRFLYWSGILGKWSMLDVFIVAILVILIKTRDIADANAQIGIYFFACAIMLSIAATMMIEKMVTLKDGTTE</sequence>
<accession>Q1Q1Z3</accession>
<reference evidence="2" key="1">
    <citation type="journal article" date="2006" name="Nature">
        <title>Deciphering the evolution and metabolism of an anammox bacterium from a community genome.</title>
        <authorList>
            <person name="Strous M."/>
            <person name="Pelletier E."/>
            <person name="Mangenot S."/>
            <person name="Rattei T."/>
            <person name="Lehner A."/>
            <person name="Taylor M.W."/>
            <person name="Horn M."/>
            <person name="Daims H."/>
            <person name="Bartol-Mavel D."/>
            <person name="Wincker P."/>
            <person name="Barbe V."/>
            <person name="Fonknechten N."/>
            <person name="Vallenet D."/>
            <person name="Segurens B."/>
            <person name="Schenowitz-Truong C."/>
            <person name="Medigue C."/>
            <person name="Collingro A."/>
            <person name="Snel B."/>
            <person name="Dutilh B.E."/>
            <person name="OpDenCamp H.J.M."/>
            <person name="vanDerDrift C."/>
            <person name="Cirpus I."/>
            <person name="vanDePas-Schoonen K.T."/>
            <person name="Harhangi H.R."/>
            <person name="vanNiftrik L."/>
            <person name="Schmid M."/>
            <person name="Keltjens J."/>
            <person name="vanDeVossenberg J."/>
            <person name="Kartal B."/>
            <person name="Meier H."/>
            <person name="Frishman D."/>
            <person name="Huynen M.A."/>
            <person name="Mewes H."/>
            <person name="Weissenbach J."/>
            <person name="Jetten M.S.M."/>
            <person name="Wagner M."/>
            <person name="LePaslier D."/>
        </authorList>
    </citation>
    <scope>NUCLEOTIDE SEQUENCE</scope>
</reference>
<feature type="transmembrane region" description="Helical" evidence="1">
    <location>
        <begin position="109"/>
        <end position="134"/>
    </location>
</feature>
<evidence type="ECO:0000313" key="2">
    <source>
        <dbReference type="EMBL" id="CAJ74036.1"/>
    </source>
</evidence>